<dbReference type="InterPro" id="IPR013766">
    <property type="entry name" value="Thioredoxin_domain"/>
</dbReference>
<dbReference type="GO" id="GO:0015036">
    <property type="term" value="F:disulfide oxidoreductase activity"/>
    <property type="evidence" value="ECO:0007669"/>
    <property type="project" value="InterPro"/>
</dbReference>
<keyword evidence="3" id="KW-1015">Disulfide bond</keyword>
<keyword evidence="2" id="KW-0201">Cytochrome c-type biogenesis</keyword>
<proteinExistence type="predicted"/>
<evidence type="ECO:0000313" key="8">
    <source>
        <dbReference type="Proteomes" id="UP000032679"/>
    </source>
</evidence>
<dbReference type="InterPro" id="IPR036249">
    <property type="entry name" value="Thioredoxin-like_sf"/>
</dbReference>
<evidence type="ECO:0000259" key="6">
    <source>
        <dbReference type="PROSITE" id="PS51352"/>
    </source>
</evidence>
<dbReference type="InterPro" id="IPR050553">
    <property type="entry name" value="Thioredoxin_ResA/DsbE_sf"/>
</dbReference>
<evidence type="ECO:0000256" key="3">
    <source>
        <dbReference type="ARBA" id="ARBA00023157"/>
    </source>
</evidence>
<evidence type="ECO:0000256" key="4">
    <source>
        <dbReference type="ARBA" id="ARBA00023284"/>
    </source>
</evidence>
<dbReference type="PANTHER" id="PTHR42852:SF6">
    <property type="entry name" value="THIOL:DISULFIDE INTERCHANGE PROTEIN DSBE"/>
    <property type="match status" value="1"/>
</dbReference>
<dbReference type="PROSITE" id="PS51352">
    <property type="entry name" value="THIOREDOXIN_2"/>
    <property type="match status" value="1"/>
</dbReference>
<keyword evidence="5" id="KW-0472">Membrane</keyword>
<dbReference type="PANTHER" id="PTHR42852">
    <property type="entry name" value="THIOL:DISULFIDE INTERCHANGE PROTEIN DSBE"/>
    <property type="match status" value="1"/>
</dbReference>
<name>A0A0D6MHD2_9PROT</name>
<accession>A0A0D6MHD2</accession>
<feature type="domain" description="Thioredoxin" evidence="6">
    <location>
        <begin position="55"/>
        <end position="192"/>
    </location>
</feature>
<protein>
    <submittedName>
        <fullName evidence="7">Thiol:disulfide interchange protein DsbE</fullName>
    </submittedName>
</protein>
<comment type="caution">
    <text evidence="7">The sequence shown here is derived from an EMBL/GenBank/DDBJ whole genome shotgun (WGS) entry which is preliminary data.</text>
</comment>
<evidence type="ECO:0000256" key="1">
    <source>
        <dbReference type="ARBA" id="ARBA00004196"/>
    </source>
</evidence>
<keyword evidence="8" id="KW-1185">Reference proteome</keyword>
<dbReference type="GO" id="GO:0017004">
    <property type="term" value="P:cytochrome complex assembly"/>
    <property type="evidence" value="ECO:0007669"/>
    <property type="project" value="UniProtKB-KW"/>
</dbReference>
<dbReference type="AlphaFoldDB" id="A0A0D6MHD2"/>
<sequence>MSAQDSAHDTHRQATRRRLLTAIPLAGAGLLGIGFWRMLGHMGDGSFDPRAIDTPIIGRTVPTFALPGLGSHAGFTASELSAQGKPILLNFFASWCIPCIAEAKALQAIATRIPVWGIAYKDRPDDALGFLARDGNPFAQVAQDHDGTAAIDWGVSGVPETFLILPGGRIAWHYSGGLEPDAYERQIAPQLHRAGLPT</sequence>
<dbReference type="InterPro" id="IPR000866">
    <property type="entry name" value="AhpC/TSA"/>
</dbReference>
<keyword evidence="4" id="KW-0676">Redox-active center</keyword>
<dbReference type="RefSeq" id="WP_048846562.1">
    <property type="nucleotide sequence ID" value="NZ_BALE01000004.1"/>
</dbReference>
<dbReference type="Proteomes" id="UP000032679">
    <property type="component" value="Unassembled WGS sequence"/>
</dbReference>
<evidence type="ECO:0000256" key="2">
    <source>
        <dbReference type="ARBA" id="ARBA00022748"/>
    </source>
</evidence>
<feature type="transmembrane region" description="Helical" evidence="5">
    <location>
        <begin position="20"/>
        <end position="39"/>
    </location>
</feature>
<dbReference type="Pfam" id="PF00578">
    <property type="entry name" value="AhpC-TSA"/>
    <property type="match status" value="1"/>
</dbReference>
<evidence type="ECO:0000256" key="5">
    <source>
        <dbReference type="SAM" id="Phobius"/>
    </source>
</evidence>
<gene>
    <name evidence="7" type="ORF">Tasa_004_102</name>
</gene>
<dbReference type="STRING" id="1231623.Tasa_004_102"/>
<organism evidence="7 8">
    <name type="scientific">Tanticharoenia sakaeratensis NBRC 103193</name>
    <dbReference type="NCBI Taxonomy" id="1231623"/>
    <lineage>
        <taxon>Bacteria</taxon>
        <taxon>Pseudomonadati</taxon>
        <taxon>Pseudomonadota</taxon>
        <taxon>Alphaproteobacteria</taxon>
        <taxon>Acetobacterales</taxon>
        <taxon>Acetobacteraceae</taxon>
        <taxon>Tanticharoenia</taxon>
    </lineage>
</organism>
<keyword evidence="5" id="KW-1133">Transmembrane helix</keyword>
<dbReference type="InterPro" id="IPR004799">
    <property type="entry name" value="Periplasmic_diS_OxRdtase_DsbE"/>
</dbReference>
<comment type="subcellular location">
    <subcellularLocation>
        <location evidence="1">Cell envelope</location>
    </subcellularLocation>
</comment>
<dbReference type="OrthoDB" id="9799347at2"/>
<dbReference type="GO" id="GO:0030288">
    <property type="term" value="C:outer membrane-bounded periplasmic space"/>
    <property type="evidence" value="ECO:0007669"/>
    <property type="project" value="InterPro"/>
</dbReference>
<dbReference type="Gene3D" id="3.40.30.10">
    <property type="entry name" value="Glutaredoxin"/>
    <property type="match status" value="1"/>
</dbReference>
<dbReference type="NCBIfam" id="TIGR00385">
    <property type="entry name" value="dsbE"/>
    <property type="match status" value="1"/>
</dbReference>
<dbReference type="GO" id="GO:0016209">
    <property type="term" value="F:antioxidant activity"/>
    <property type="evidence" value="ECO:0007669"/>
    <property type="project" value="InterPro"/>
</dbReference>
<dbReference type="SUPFAM" id="SSF52833">
    <property type="entry name" value="Thioredoxin-like"/>
    <property type="match status" value="1"/>
</dbReference>
<keyword evidence="5" id="KW-0812">Transmembrane</keyword>
<dbReference type="EMBL" id="BALE01000004">
    <property type="protein sequence ID" value="GAN53037.1"/>
    <property type="molecule type" value="Genomic_DNA"/>
</dbReference>
<evidence type="ECO:0000313" key="7">
    <source>
        <dbReference type="EMBL" id="GAN53037.1"/>
    </source>
</evidence>
<reference evidence="7 8" key="1">
    <citation type="submission" date="2012-10" db="EMBL/GenBank/DDBJ databases">
        <title>Genome sequencing of Tanticharoenia sakaeratensis NBRC 103193.</title>
        <authorList>
            <person name="Azuma Y."/>
            <person name="Hadano H."/>
            <person name="Hirakawa H."/>
            <person name="Matsushita K."/>
        </authorList>
    </citation>
    <scope>NUCLEOTIDE SEQUENCE [LARGE SCALE GENOMIC DNA]</scope>
    <source>
        <strain evidence="7 8">NBRC 103193</strain>
    </source>
</reference>